<dbReference type="Proteomes" id="UP000800035">
    <property type="component" value="Unassembled WGS sequence"/>
</dbReference>
<reference evidence="3" key="1">
    <citation type="journal article" date="2020" name="Stud. Mycol.">
        <title>101 Dothideomycetes genomes: a test case for predicting lifestyles and emergence of pathogens.</title>
        <authorList>
            <person name="Haridas S."/>
            <person name="Albert R."/>
            <person name="Binder M."/>
            <person name="Bloem J."/>
            <person name="Labutti K."/>
            <person name="Salamov A."/>
            <person name="Andreopoulos B."/>
            <person name="Baker S."/>
            <person name="Barry K."/>
            <person name="Bills G."/>
            <person name="Bluhm B."/>
            <person name="Cannon C."/>
            <person name="Castanera R."/>
            <person name="Culley D."/>
            <person name="Daum C."/>
            <person name="Ezra D."/>
            <person name="Gonzalez J."/>
            <person name="Henrissat B."/>
            <person name="Kuo A."/>
            <person name="Liang C."/>
            <person name="Lipzen A."/>
            <person name="Lutzoni F."/>
            <person name="Magnuson J."/>
            <person name="Mondo S."/>
            <person name="Nolan M."/>
            <person name="Ohm R."/>
            <person name="Pangilinan J."/>
            <person name="Park H.-J."/>
            <person name="Ramirez L."/>
            <person name="Alfaro M."/>
            <person name="Sun H."/>
            <person name="Tritt A."/>
            <person name="Yoshinaga Y."/>
            <person name="Zwiers L.-H."/>
            <person name="Turgeon B."/>
            <person name="Goodwin S."/>
            <person name="Spatafora J."/>
            <person name="Crous P."/>
            <person name="Grigoriev I."/>
        </authorList>
    </citation>
    <scope>NUCLEOTIDE SEQUENCE</scope>
    <source>
        <strain evidence="3">CBS 675.92</strain>
    </source>
</reference>
<gene>
    <name evidence="3" type="ORF">CC80DRAFT_498096</name>
    <name evidence="2" type="ORF">CC80DRAFT_498193</name>
</gene>
<dbReference type="EMBL" id="ML977053">
    <property type="protein sequence ID" value="KAF1948601.1"/>
    <property type="molecule type" value="Genomic_DNA"/>
</dbReference>
<dbReference type="EMBL" id="ML977057">
    <property type="protein sequence ID" value="KAF1948483.1"/>
    <property type="molecule type" value="Genomic_DNA"/>
</dbReference>
<sequence>MNPWPQVPLSSRPIPKPSLLYSPRQGRGRIRPPLQLLRAPQNANSLIFAPMLPVTTRQWRYESHSDHI</sequence>
<organism evidence="3 4">
    <name type="scientific">Byssothecium circinans</name>
    <dbReference type="NCBI Taxonomy" id="147558"/>
    <lineage>
        <taxon>Eukaryota</taxon>
        <taxon>Fungi</taxon>
        <taxon>Dikarya</taxon>
        <taxon>Ascomycota</taxon>
        <taxon>Pezizomycotina</taxon>
        <taxon>Dothideomycetes</taxon>
        <taxon>Pleosporomycetidae</taxon>
        <taxon>Pleosporales</taxon>
        <taxon>Massarineae</taxon>
        <taxon>Massarinaceae</taxon>
        <taxon>Byssothecium</taxon>
    </lineage>
</organism>
<evidence type="ECO:0000313" key="3">
    <source>
        <dbReference type="EMBL" id="KAF1948601.1"/>
    </source>
</evidence>
<evidence type="ECO:0000313" key="4">
    <source>
        <dbReference type="Proteomes" id="UP000800035"/>
    </source>
</evidence>
<dbReference type="AlphaFoldDB" id="A0A6A5T7M9"/>
<accession>A0A6A5T7M9</accession>
<evidence type="ECO:0000256" key="1">
    <source>
        <dbReference type="SAM" id="MobiDB-lite"/>
    </source>
</evidence>
<evidence type="ECO:0000313" key="2">
    <source>
        <dbReference type="EMBL" id="KAF1948483.1"/>
    </source>
</evidence>
<feature type="region of interest" description="Disordered" evidence="1">
    <location>
        <begin position="1"/>
        <end position="27"/>
    </location>
</feature>
<proteinExistence type="predicted"/>
<name>A0A6A5T7M9_9PLEO</name>
<keyword evidence="4" id="KW-1185">Reference proteome</keyword>
<protein>
    <submittedName>
        <fullName evidence="3">Uncharacterized protein</fullName>
    </submittedName>
</protein>